<dbReference type="SUPFAM" id="SSF81593">
    <property type="entry name" value="Nucleotidyltransferase substrate binding subunit/domain"/>
    <property type="match status" value="1"/>
</dbReference>
<dbReference type="Gene3D" id="1.20.120.330">
    <property type="entry name" value="Nucleotidyltransferases domain 2"/>
    <property type="match status" value="1"/>
</dbReference>
<dbReference type="InterPro" id="IPR007842">
    <property type="entry name" value="HEPN_dom"/>
</dbReference>
<gene>
    <name evidence="3" type="ORF">PQU96_14165</name>
</gene>
<evidence type="ECO:0000313" key="4">
    <source>
        <dbReference type="Proteomes" id="UP001222030"/>
    </source>
</evidence>
<feature type="compositionally biased region" description="Basic and acidic residues" evidence="1">
    <location>
        <begin position="250"/>
        <end position="259"/>
    </location>
</feature>
<evidence type="ECO:0000256" key="1">
    <source>
        <dbReference type="SAM" id="MobiDB-lite"/>
    </source>
</evidence>
<reference evidence="3 4" key="1">
    <citation type="submission" date="2023-01" db="EMBL/GenBank/DDBJ databases">
        <title>Novel species of the genus Vogesella isolated from rivers.</title>
        <authorList>
            <person name="Lu H."/>
        </authorList>
    </citation>
    <scope>NUCLEOTIDE SEQUENCE [LARGE SCALE GENOMIC DNA]</scope>
    <source>
        <strain evidence="3 4">LYT5W</strain>
    </source>
</reference>
<feature type="region of interest" description="Disordered" evidence="1">
    <location>
        <begin position="250"/>
        <end position="272"/>
    </location>
</feature>
<dbReference type="EMBL" id="JAQQLE010000013">
    <property type="protein sequence ID" value="MDC7715260.1"/>
    <property type="molecule type" value="Genomic_DNA"/>
</dbReference>
<keyword evidence="4" id="KW-1185">Reference proteome</keyword>
<evidence type="ECO:0000259" key="2">
    <source>
        <dbReference type="Pfam" id="PF05168"/>
    </source>
</evidence>
<name>A0ABT5IRR0_9NEIS</name>
<organism evidence="3 4">
    <name type="scientific">Vogesella margarita</name>
    <dbReference type="NCBI Taxonomy" id="2984199"/>
    <lineage>
        <taxon>Bacteria</taxon>
        <taxon>Pseudomonadati</taxon>
        <taxon>Pseudomonadota</taxon>
        <taxon>Betaproteobacteria</taxon>
        <taxon>Neisseriales</taxon>
        <taxon>Chromobacteriaceae</taxon>
        <taxon>Vogesella</taxon>
    </lineage>
</organism>
<dbReference type="Pfam" id="PF05168">
    <property type="entry name" value="HEPN"/>
    <property type="match status" value="1"/>
</dbReference>
<proteinExistence type="predicted"/>
<accession>A0ABT5IRR0</accession>
<comment type="caution">
    <text evidence="3">The sequence shown here is derived from an EMBL/GenBank/DDBJ whole genome shotgun (WGS) entry which is preliminary data.</text>
</comment>
<dbReference type="Proteomes" id="UP001222030">
    <property type="component" value="Unassembled WGS sequence"/>
</dbReference>
<evidence type="ECO:0000313" key="3">
    <source>
        <dbReference type="EMBL" id="MDC7715260.1"/>
    </source>
</evidence>
<sequence>MHILVNDFAIRSFRETADKDYITARMAYRARLIQPFLWSALHCLEKYVKGILVLNRMDAKGLGHSVLPGIERLKQRGKFEIELSADTVKFIKGLEDYGAKYRYYEVSYNIEPFDMARLDRAVWELRRYCQPLDYDIVDINGKTVNLLSHELDRIHRAKAKHEKGTCVMGGILEMIVEKKDHPAREALIWNNLFFGPSRRKSVKMRSGWEAGNSPFFLHPEIIDEVVKYVHIPKDIAEGVRQFAELKAAEKAKTEQEAKKAAKPAAKQSGKTG</sequence>
<protein>
    <submittedName>
        <fullName evidence="3">HEPN domain-containing protein</fullName>
    </submittedName>
</protein>
<dbReference type="RefSeq" id="WP_272773052.1">
    <property type="nucleotide sequence ID" value="NZ_JAQQLE010000013.1"/>
</dbReference>
<feature type="domain" description="HEPN" evidence="2">
    <location>
        <begin position="12"/>
        <end position="109"/>
    </location>
</feature>